<evidence type="ECO:0000256" key="2">
    <source>
        <dbReference type="ARBA" id="ARBA00008711"/>
    </source>
</evidence>
<keyword evidence="4 9" id="KW-0489">Methyltransferase</keyword>
<dbReference type="PANTHER" id="PTHR10815">
    <property type="entry name" value="METHYLATED-DNA--PROTEIN-CYSTEINE METHYLTRANSFERASE"/>
    <property type="match status" value="1"/>
</dbReference>
<feature type="domain" description="Methylguanine DNA methyltransferase ribonuclease-like" evidence="11">
    <location>
        <begin position="13"/>
        <end position="87"/>
    </location>
</feature>
<dbReference type="CDD" id="cd06445">
    <property type="entry name" value="ATase"/>
    <property type="match status" value="1"/>
</dbReference>
<dbReference type="InterPro" id="IPR008332">
    <property type="entry name" value="MethylG_MeTrfase_N"/>
</dbReference>
<dbReference type="Pfam" id="PF01035">
    <property type="entry name" value="DNA_binding_1"/>
    <property type="match status" value="1"/>
</dbReference>
<dbReference type="HAMAP" id="MF_00772">
    <property type="entry name" value="OGT"/>
    <property type="match status" value="1"/>
</dbReference>
<comment type="caution">
    <text evidence="12">The sequence shown here is derived from an EMBL/GenBank/DDBJ whole genome shotgun (WGS) entry which is preliminary data.</text>
</comment>
<dbReference type="EC" id="2.1.1.63" evidence="9"/>
<comment type="function">
    <text evidence="9">Involved in the cellular defense against the biological effects of O6-methylguanine (O6-MeG) and O4-methylthymine (O4-MeT) in DNA. Repairs the methylated nucleobase in DNA by stoichiometrically transferring the methyl group to a cysteine residue in the enzyme. This is a suicide reaction: the enzyme is irreversibly inactivated.</text>
</comment>
<dbReference type="PROSITE" id="PS00374">
    <property type="entry name" value="MGMT"/>
    <property type="match status" value="1"/>
</dbReference>
<dbReference type="InterPro" id="IPR001497">
    <property type="entry name" value="MethylDNA_cys_MeTrfase_AS"/>
</dbReference>
<evidence type="ECO:0000256" key="8">
    <source>
        <dbReference type="ARBA" id="ARBA00049348"/>
    </source>
</evidence>
<protein>
    <recommendedName>
        <fullName evidence="9">Methylated-DNA--protein-cysteine methyltransferase</fullName>
        <ecNumber evidence="9">2.1.1.63</ecNumber>
    </recommendedName>
    <alternativeName>
        <fullName evidence="9">6-O-methylguanine-DNA methyltransferase</fullName>
        <shortName evidence="9">MGMT</shortName>
    </alternativeName>
    <alternativeName>
        <fullName evidence="9">O-6-methylguanine-DNA-alkyltransferase</fullName>
    </alternativeName>
</protein>
<dbReference type="GO" id="GO:0003908">
    <property type="term" value="F:methylated-DNA-[protein]-cysteine S-methyltransferase activity"/>
    <property type="evidence" value="ECO:0007669"/>
    <property type="project" value="UniProtKB-UniRule"/>
</dbReference>
<dbReference type="InterPro" id="IPR014048">
    <property type="entry name" value="MethylDNA_cys_MeTrfase_DNA-bd"/>
</dbReference>
<evidence type="ECO:0000256" key="6">
    <source>
        <dbReference type="ARBA" id="ARBA00022763"/>
    </source>
</evidence>
<evidence type="ECO:0000256" key="3">
    <source>
        <dbReference type="ARBA" id="ARBA00022490"/>
    </source>
</evidence>
<dbReference type="SUPFAM" id="SSF46767">
    <property type="entry name" value="Methylated DNA-protein cysteine methyltransferase, C-terminal domain"/>
    <property type="match status" value="1"/>
</dbReference>
<evidence type="ECO:0000256" key="5">
    <source>
        <dbReference type="ARBA" id="ARBA00022679"/>
    </source>
</evidence>
<keyword evidence="7 9" id="KW-0234">DNA repair</keyword>
<evidence type="ECO:0000256" key="4">
    <source>
        <dbReference type="ARBA" id="ARBA00022603"/>
    </source>
</evidence>
<evidence type="ECO:0000313" key="12">
    <source>
        <dbReference type="EMBL" id="NEW08067.1"/>
    </source>
</evidence>
<evidence type="ECO:0000256" key="7">
    <source>
        <dbReference type="ARBA" id="ARBA00023204"/>
    </source>
</evidence>
<feature type="domain" description="Methylated-DNA-[protein]-cysteine S-methyltransferase DNA binding" evidence="10">
    <location>
        <begin position="92"/>
        <end position="171"/>
    </location>
</feature>
<keyword evidence="6 9" id="KW-0227">DNA damage</keyword>
<keyword evidence="3 9" id="KW-0963">Cytoplasm</keyword>
<name>A0A6G4A339_9BACL</name>
<reference evidence="12" key="1">
    <citation type="submission" date="2020-02" db="EMBL/GenBank/DDBJ databases">
        <authorList>
            <person name="Shen X.-R."/>
            <person name="Zhang Y.-X."/>
        </authorList>
    </citation>
    <scope>NUCLEOTIDE SEQUENCE</scope>
    <source>
        <strain evidence="12">SYP-B3998</strain>
    </source>
</reference>
<dbReference type="Gene3D" id="3.30.160.70">
    <property type="entry name" value="Methylated DNA-protein cysteine methyltransferase domain"/>
    <property type="match status" value="1"/>
</dbReference>
<dbReference type="InterPro" id="IPR036217">
    <property type="entry name" value="MethylDNA_cys_MeTrfase_DNAb"/>
</dbReference>
<dbReference type="GO" id="GO:0006307">
    <property type="term" value="P:DNA alkylation repair"/>
    <property type="evidence" value="ECO:0007669"/>
    <property type="project" value="UniProtKB-UniRule"/>
</dbReference>
<feature type="active site" description="Nucleophile; methyl group acceptor" evidence="9">
    <location>
        <position position="143"/>
    </location>
</feature>
<comment type="miscellaneous">
    <text evidence="9">This enzyme catalyzes only one turnover and therefore is not strictly catalytic. According to one definition, an enzyme is a biocatalyst that acts repeatedly and over many reaction cycles.</text>
</comment>
<evidence type="ECO:0000256" key="9">
    <source>
        <dbReference type="HAMAP-Rule" id="MF_00772"/>
    </source>
</evidence>
<dbReference type="Gene3D" id="1.10.10.10">
    <property type="entry name" value="Winged helix-like DNA-binding domain superfamily/Winged helix DNA-binding domain"/>
    <property type="match status" value="1"/>
</dbReference>
<organism evidence="12">
    <name type="scientific">Paenibacillus sp. SYP-B3998</name>
    <dbReference type="NCBI Taxonomy" id="2678564"/>
    <lineage>
        <taxon>Bacteria</taxon>
        <taxon>Bacillati</taxon>
        <taxon>Bacillota</taxon>
        <taxon>Bacilli</taxon>
        <taxon>Bacillales</taxon>
        <taxon>Paenibacillaceae</taxon>
        <taxon>Paenibacillus</taxon>
    </lineage>
</organism>
<dbReference type="NCBIfam" id="TIGR00589">
    <property type="entry name" value="ogt"/>
    <property type="match status" value="1"/>
</dbReference>
<evidence type="ECO:0000259" key="11">
    <source>
        <dbReference type="Pfam" id="PF02870"/>
    </source>
</evidence>
<proteinExistence type="inferred from homology"/>
<comment type="subcellular location">
    <subcellularLocation>
        <location evidence="9">Cytoplasm</location>
    </subcellularLocation>
</comment>
<dbReference type="InterPro" id="IPR036388">
    <property type="entry name" value="WH-like_DNA-bd_sf"/>
</dbReference>
<dbReference type="FunFam" id="1.10.10.10:FF:000214">
    <property type="entry name" value="Methylated-DNA--protein-cysteine methyltransferase"/>
    <property type="match status" value="1"/>
</dbReference>
<comment type="catalytic activity">
    <reaction evidence="8 9">
        <text>a 6-O-methyl-2'-deoxyguanosine in DNA + L-cysteinyl-[protein] = S-methyl-L-cysteinyl-[protein] + a 2'-deoxyguanosine in DNA</text>
        <dbReference type="Rhea" id="RHEA:24000"/>
        <dbReference type="Rhea" id="RHEA-COMP:10131"/>
        <dbReference type="Rhea" id="RHEA-COMP:10132"/>
        <dbReference type="Rhea" id="RHEA-COMP:11367"/>
        <dbReference type="Rhea" id="RHEA-COMP:11368"/>
        <dbReference type="ChEBI" id="CHEBI:29950"/>
        <dbReference type="ChEBI" id="CHEBI:82612"/>
        <dbReference type="ChEBI" id="CHEBI:85445"/>
        <dbReference type="ChEBI" id="CHEBI:85448"/>
        <dbReference type="EC" id="2.1.1.63"/>
    </reaction>
</comment>
<accession>A0A6G4A339</accession>
<dbReference type="RefSeq" id="WP_163950189.1">
    <property type="nucleotide sequence ID" value="NZ_JAAIKC010000007.1"/>
</dbReference>
<dbReference type="EMBL" id="JAAIKC010000007">
    <property type="protein sequence ID" value="NEW08067.1"/>
    <property type="molecule type" value="Genomic_DNA"/>
</dbReference>
<dbReference type="InterPro" id="IPR036631">
    <property type="entry name" value="MGMT_N_sf"/>
</dbReference>
<sequence length="181" mass="19758">MTQGEGVLHYLEVSSPIGSLVLVANSRGLCSIKFGTFANNQEKLQIWAIRWLGPHNWQENEVRLRPVALQLEQYFRGERSIFEGSLDLHGTDFQKRVWQALLTVPYGKTASYKDIAEAIGSPKAVRAVGGANNQNPISIIVPCHRVIGASGELVGYGGGLDTKVTLLALEGMLANKTNIVE</sequence>
<dbReference type="InterPro" id="IPR023546">
    <property type="entry name" value="MGMT"/>
</dbReference>
<evidence type="ECO:0000259" key="10">
    <source>
        <dbReference type="Pfam" id="PF01035"/>
    </source>
</evidence>
<dbReference type="PANTHER" id="PTHR10815:SF5">
    <property type="entry name" value="METHYLATED-DNA--PROTEIN-CYSTEINE METHYLTRANSFERASE"/>
    <property type="match status" value="1"/>
</dbReference>
<dbReference type="Pfam" id="PF02870">
    <property type="entry name" value="Methyltransf_1N"/>
    <property type="match status" value="1"/>
</dbReference>
<keyword evidence="5 9" id="KW-0808">Transferase</keyword>
<dbReference type="AlphaFoldDB" id="A0A6G4A339"/>
<comment type="similarity">
    <text evidence="2 9">Belongs to the MGMT family.</text>
</comment>
<dbReference type="GO" id="GO:0032259">
    <property type="term" value="P:methylation"/>
    <property type="evidence" value="ECO:0007669"/>
    <property type="project" value="UniProtKB-KW"/>
</dbReference>
<dbReference type="GO" id="GO:0005737">
    <property type="term" value="C:cytoplasm"/>
    <property type="evidence" value="ECO:0007669"/>
    <property type="project" value="UniProtKB-SubCell"/>
</dbReference>
<evidence type="ECO:0000256" key="1">
    <source>
        <dbReference type="ARBA" id="ARBA00001286"/>
    </source>
</evidence>
<gene>
    <name evidence="12" type="ORF">GK047_18870</name>
</gene>
<dbReference type="SUPFAM" id="SSF53155">
    <property type="entry name" value="Methylated DNA-protein cysteine methyltransferase domain"/>
    <property type="match status" value="1"/>
</dbReference>
<comment type="catalytic activity">
    <reaction evidence="1 9">
        <text>a 4-O-methyl-thymidine in DNA + L-cysteinyl-[protein] = a thymidine in DNA + S-methyl-L-cysteinyl-[protein]</text>
        <dbReference type="Rhea" id="RHEA:53428"/>
        <dbReference type="Rhea" id="RHEA-COMP:10131"/>
        <dbReference type="Rhea" id="RHEA-COMP:10132"/>
        <dbReference type="Rhea" id="RHEA-COMP:13555"/>
        <dbReference type="Rhea" id="RHEA-COMP:13556"/>
        <dbReference type="ChEBI" id="CHEBI:29950"/>
        <dbReference type="ChEBI" id="CHEBI:82612"/>
        <dbReference type="ChEBI" id="CHEBI:137386"/>
        <dbReference type="ChEBI" id="CHEBI:137387"/>
        <dbReference type="EC" id="2.1.1.63"/>
    </reaction>
</comment>